<evidence type="ECO:0000256" key="1">
    <source>
        <dbReference type="ARBA" id="ARBA00004202"/>
    </source>
</evidence>
<dbReference type="CDD" id="cd03811">
    <property type="entry name" value="GT4_GT28_WabH-like"/>
    <property type="match status" value="1"/>
</dbReference>
<dbReference type="InterPro" id="IPR001296">
    <property type="entry name" value="Glyco_trans_1"/>
</dbReference>
<dbReference type="GO" id="GO:0016757">
    <property type="term" value="F:glycosyltransferase activity"/>
    <property type="evidence" value="ECO:0007669"/>
    <property type="project" value="InterPro"/>
</dbReference>
<dbReference type="InterPro" id="IPR007554">
    <property type="entry name" value="Glycerophosphate_synth"/>
</dbReference>
<dbReference type="InterPro" id="IPR051612">
    <property type="entry name" value="Teichoic_Acid_Biosynth"/>
</dbReference>
<dbReference type="GO" id="GO:0047355">
    <property type="term" value="F:CDP-glycerol glycerophosphotransferase activity"/>
    <property type="evidence" value="ECO:0007669"/>
    <property type="project" value="InterPro"/>
</dbReference>
<dbReference type="GO" id="GO:0005886">
    <property type="term" value="C:plasma membrane"/>
    <property type="evidence" value="ECO:0007669"/>
    <property type="project" value="UniProtKB-SubCell"/>
</dbReference>
<dbReference type="Gene3D" id="3.40.50.11820">
    <property type="match status" value="1"/>
</dbReference>
<comment type="similarity">
    <text evidence="2">Belongs to the CDP-glycerol glycerophosphotransferase family.</text>
</comment>
<dbReference type="Pfam" id="PF04464">
    <property type="entry name" value="Glyphos_transf"/>
    <property type="match status" value="1"/>
</dbReference>
<name>A0A1X7NAV5_9LACT</name>
<dbReference type="RefSeq" id="WP_085559702.1">
    <property type="nucleotide sequence ID" value="NZ_FOAH01000033.1"/>
</dbReference>
<dbReference type="SUPFAM" id="SSF53756">
    <property type="entry name" value="UDP-Glycosyltransferase/glycogen phosphorylase"/>
    <property type="match status" value="2"/>
</dbReference>
<accession>A0A1X7NAV5</accession>
<evidence type="ECO:0000256" key="2">
    <source>
        <dbReference type="ARBA" id="ARBA00010488"/>
    </source>
</evidence>
<keyword evidence="3" id="KW-1003">Cell membrane</keyword>
<evidence type="ECO:0000256" key="5">
    <source>
        <dbReference type="ARBA" id="ARBA00022944"/>
    </source>
</evidence>
<dbReference type="EMBL" id="FXBJ01000002">
    <property type="protein sequence ID" value="SMH33791.1"/>
    <property type="molecule type" value="Genomic_DNA"/>
</dbReference>
<comment type="subcellular location">
    <subcellularLocation>
        <location evidence="1">Cell membrane</location>
        <topology evidence="1">Peripheral membrane protein</topology>
    </subcellularLocation>
</comment>
<evidence type="ECO:0000313" key="9">
    <source>
        <dbReference type="Proteomes" id="UP000193435"/>
    </source>
</evidence>
<protein>
    <submittedName>
        <fullName evidence="8">CDP-glycerol glycerophosphotransferase, TagB/SpsB family</fullName>
    </submittedName>
</protein>
<dbReference type="Proteomes" id="UP000193435">
    <property type="component" value="Unassembled WGS sequence"/>
</dbReference>
<sequence>MDLKKITEISKFYLSPLKEQLTNKKVKLRSTYIQMIDQKKVVTDTFLLESYHAVSLTGNVFALFTQLVKEEKLKQANFYWATVDLKNPMIQKIKNDYPEYTNIHFVEYESKKYFELLATCEYLINDTSFMPYFVKRKEQIYINTWHGTPLKTLGLDIKMGNITAHKNIQRNLLHTDYLFMPNRFTADRLIKSNDLDGILDSKVFLTGNPRVDLTLSKKKEEIIKLLNLPTDKKLVLYAPTWKKSLAETTEDDILTLLKEVREIQKALGNRYKVLLKTHYFIYSYFVEHNYEKEIIPNWVDTNQLLTCIDKLITDYSSIFFDFLPTKKPIYFYIPDKEVYEETRGFYLDLEQLPGNLSTTFDELRESLIIEDEEYEKLNEVKYLNYLETFCSYDDGQSRKRAVDIIIHNNSMNNERINYLSNKKKIIFYCGGFFNNGITMTAINLSKMIDYDKYDVIFMDTDRVREEKYNNILKVDKRVHFIYTFGAMNRGYFNTIRQNLLFRQGLDSKYLNKDKLKQHLNHEFNRITGKLPLDIAIDFGGYNKMFTALFAFSDVPIKVNYLHAIMMEEYNKVIGNKFKHKWNLKVIFSLYRYFDKVISVSESANNQNKKDLARYIPDYEVKMDYVNNPINGDAILEDIHLNTQLNNGKDIYSSSDQSNRTVFFEKNDKETGIVTLKGFISPDKNNINFVNVGRLSPEKNQISLIEAFSKLVEDNSNCHLYILGSGPMKVEIRNKIIETRMEKHIHLLGHLENPSMFVNLCDCFILTSHYEGQGIVLLEAMIIGKPIIGTDVPGIHSVLENTNGLLINDSIDGIYQGMKDFVNGKVIAEEFDYYSYNKEALGDFYKKVCEDLL</sequence>
<dbReference type="Gene3D" id="3.40.50.12580">
    <property type="match status" value="1"/>
</dbReference>
<dbReference type="Pfam" id="PF00534">
    <property type="entry name" value="Glycos_transf_1"/>
    <property type="match status" value="1"/>
</dbReference>
<dbReference type="GO" id="GO:0019350">
    <property type="term" value="P:teichoic acid biosynthetic process"/>
    <property type="evidence" value="ECO:0007669"/>
    <property type="project" value="UniProtKB-KW"/>
</dbReference>
<evidence type="ECO:0000256" key="6">
    <source>
        <dbReference type="ARBA" id="ARBA00023136"/>
    </source>
</evidence>
<keyword evidence="6" id="KW-0472">Membrane</keyword>
<gene>
    <name evidence="8" type="ORF">SAMN04488700_1567</name>
</gene>
<dbReference type="InterPro" id="IPR043149">
    <property type="entry name" value="TagF_N"/>
</dbReference>
<evidence type="ECO:0000313" key="8">
    <source>
        <dbReference type="EMBL" id="SMH33791.1"/>
    </source>
</evidence>
<evidence type="ECO:0000259" key="7">
    <source>
        <dbReference type="Pfam" id="PF00534"/>
    </source>
</evidence>
<evidence type="ECO:0000256" key="3">
    <source>
        <dbReference type="ARBA" id="ARBA00022475"/>
    </source>
</evidence>
<organism evidence="8 9">
    <name type="scientific">Carnobacterium iners</name>
    <dbReference type="NCBI Taxonomy" id="1073423"/>
    <lineage>
        <taxon>Bacteria</taxon>
        <taxon>Bacillati</taxon>
        <taxon>Bacillota</taxon>
        <taxon>Bacilli</taxon>
        <taxon>Lactobacillales</taxon>
        <taxon>Carnobacteriaceae</taxon>
        <taxon>Carnobacterium</taxon>
    </lineage>
</organism>
<dbReference type="AlphaFoldDB" id="A0A1X7NAV5"/>
<keyword evidence="4 8" id="KW-0808">Transferase</keyword>
<keyword evidence="5" id="KW-0777">Teichoic acid biosynthesis</keyword>
<evidence type="ECO:0000256" key="4">
    <source>
        <dbReference type="ARBA" id="ARBA00022679"/>
    </source>
</evidence>
<dbReference type="InterPro" id="IPR043148">
    <property type="entry name" value="TagF_C"/>
</dbReference>
<reference evidence="8 9" key="1">
    <citation type="submission" date="2017-04" db="EMBL/GenBank/DDBJ databases">
        <authorList>
            <person name="Afonso C.L."/>
            <person name="Miller P.J."/>
            <person name="Scott M.A."/>
            <person name="Spackman E."/>
            <person name="Goraichik I."/>
            <person name="Dimitrov K.M."/>
            <person name="Suarez D.L."/>
            <person name="Swayne D.E."/>
        </authorList>
    </citation>
    <scope>NUCLEOTIDE SEQUENCE [LARGE SCALE GENOMIC DNA]</scope>
    <source>
        <strain evidence="8 9">LMG26642</strain>
    </source>
</reference>
<dbReference type="PANTHER" id="PTHR37316">
    <property type="entry name" value="TEICHOIC ACID GLYCEROL-PHOSPHATE PRIMASE"/>
    <property type="match status" value="1"/>
</dbReference>
<dbReference type="Gene3D" id="3.40.50.2000">
    <property type="entry name" value="Glycogen Phosphorylase B"/>
    <property type="match status" value="2"/>
</dbReference>
<dbReference type="STRING" id="1073423.SAMN04488700_1567"/>
<feature type="domain" description="Glycosyl transferase family 1" evidence="7">
    <location>
        <begin position="682"/>
        <end position="836"/>
    </location>
</feature>
<keyword evidence="9" id="KW-1185">Reference proteome</keyword>
<proteinExistence type="inferred from homology"/>
<dbReference type="PANTHER" id="PTHR37316:SF3">
    <property type="entry name" value="TEICHOIC ACID GLYCEROL-PHOSPHATE TRANSFERASE"/>
    <property type="match status" value="1"/>
</dbReference>